<dbReference type="InterPro" id="IPR032808">
    <property type="entry name" value="DoxX"/>
</dbReference>
<name>A0ABV5H4M9_9FLAO</name>
<evidence type="ECO:0000256" key="2">
    <source>
        <dbReference type="ARBA" id="ARBA00022692"/>
    </source>
</evidence>
<feature type="transmembrane region" description="Helical" evidence="5">
    <location>
        <begin position="12"/>
        <end position="34"/>
    </location>
</feature>
<keyword evidence="2 5" id="KW-0812">Transmembrane</keyword>
<organism evidence="6 7">
    <name type="scientific">Algibacter miyuki</name>
    <dbReference type="NCBI Taxonomy" id="1306933"/>
    <lineage>
        <taxon>Bacteria</taxon>
        <taxon>Pseudomonadati</taxon>
        <taxon>Bacteroidota</taxon>
        <taxon>Flavobacteriia</taxon>
        <taxon>Flavobacteriales</taxon>
        <taxon>Flavobacteriaceae</taxon>
        <taxon>Algibacter</taxon>
    </lineage>
</organism>
<evidence type="ECO:0000256" key="5">
    <source>
        <dbReference type="SAM" id="Phobius"/>
    </source>
</evidence>
<keyword evidence="7" id="KW-1185">Reference proteome</keyword>
<proteinExistence type="predicted"/>
<keyword evidence="4 5" id="KW-0472">Membrane</keyword>
<keyword evidence="3 5" id="KW-1133">Transmembrane helix</keyword>
<feature type="transmembrane region" description="Helical" evidence="5">
    <location>
        <begin position="106"/>
        <end position="125"/>
    </location>
</feature>
<accession>A0ABV5H4M9</accession>
<protein>
    <submittedName>
        <fullName evidence="6">DoxX family protein</fullName>
    </submittedName>
</protein>
<evidence type="ECO:0000256" key="4">
    <source>
        <dbReference type="ARBA" id="ARBA00023136"/>
    </source>
</evidence>
<feature type="transmembrane region" description="Helical" evidence="5">
    <location>
        <begin position="81"/>
        <end position="100"/>
    </location>
</feature>
<feature type="transmembrane region" description="Helical" evidence="5">
    <location>
        <begin position="54"/>
        <end position="74"/>
    </location>
</feature>
<dbReference type="Proteomes" id="UP001589590">
    <property type="component" value="Unassembled WGS sequence"/>
</dbReference>
<gene>
    <name evidence="6" type="ORF">ACFFU1_18215</name>
</gene>
<comment type="caution">
    <text evidence="6">The sequence shown here is derived from an EMBL/GenBank/DDBJ whole genome shotgun (WGS) entry which is preliminary data.</text>
</comment>
<comment type="subcellular location">
    <subcellularLocation>
        <location evidence="1">Membrane</location>
        <topology evidence="1">Multi-pass membrane protein</topology>
    </subcellularLocation>
</comment>
<dbReference type="EMBL" id="JBHMFA010000035">
    <property type="protein sequence ID" value="MFB9106849.1"/>
    <property type="molecule type" value="Genomic_DNA"/>
</dbReference>
<dbReference type="RefSeq" id="WP_290270877.1">
    <property type="nucleotide sequence ID" value="NZ_JAUFQP010000010.1"/>
</dbReference>
<evidence type="ECO:0000313" key="6">
    <source>
        <dbReference type="EMBL" id="MFB9106849.1"/>
    </source>
</evidence>
<dbReference type="Pfam" id="PF13564">
    <property type="entry name" value="DoxX_2"/>
    <property type="match status" value="1"/>
</dbReference>
<evidence type="ECO:0000313" key="7">
    <source>
        <dbReference type="Proteomes" id="UP001589590"/>
    </source>
</evidence>
<reference evidence="6 7" key="1">
    <citation type="submission" date="2024-09" db="EMBL/GenBank/DDBJ databases">
        <authorList>
            <person name="Sun Q."/>
            <person name="Mori K."/>
        </authorList>
    </citation>
    <scope>NUCLEOTIDE SEQUENCE [LARGE SCALE GENOMIC DNA]</scope>
    <source>
        <strain evidence="6 7">CECT 8300</strain>
    </source>
</reference>
<evidence type="ECO:0000256" key="3">
    <source>
        <dbReference type="ARBA" id="ARBA00022989"/>
    </source>
</evidence>
<sequence>MTNQKSKKAINIVLWVAQGLLAIMFIMAGIMKATQPLEALVESLPWVKSTPLGLIRFIGISELLGGLGLLIPSIFRFKPFLTVWAALGLALVMLLASGYHASRGEFSAIGVNLVLLALFLFIAWGRSKKTPILPKS</sequence>
<evidence type="ECO:0000256" key="1">
    <source>
        <dbReference type="ARBA" id="ARBA00004141"/>
    </source>
</evidence>